<feature type="transmembrane region" description="Helical" evidence="5">
    <location>
        <begin position="127"/>
        <end position="147"/>
    </location>
</feature>
<gene>
    <name evidence="7" type="ORF">M011DRAFT_449116</name>
</gene>
<feature type="transmembrane region" description="Helical" evidence="5">
    <location>
        <begin position="12"/>
        <end position="35"/>
    </location>
</feature>
<evidence type="ECO:0000256" key="1">
    <source>
        <dbReference type="ARBA" id="ARBA00004141"/>
    </source>
</evidence>
<comment type="subcellular location">
    <subcellularLocation>
        <location evidence="1">Membrane</location>
        <topology evidence="1">Multi-pass membrane protein</topology>
    </subcellularLocation>
</comment>
<evidence type="ECO:0000256" key="3">
    <source>
        <dbReference type="ARBA" id="ARBA00022989"/>
    </source>
</evidence>
<dbReference type="AlphaFoldDB" id="A0A6A6V5A3"/>
<name>A0A6A6V5A3_9PLEO</name>
<evidence type="ECO:0000256" key="5">
    <source>
        <dbReference type="SAM" id="Phobius"/>
    </source>
</evidence>
<dbReference type="Proteomes" id="UP000799440">
    <property type="component" value="Unassembled WGS sequence"/>
</dbReference>
<keyword evidence="4 5" id="KW-0472">Membrane</keyword>
<protein>
    <recommendedName>
        <fullName evidence="6">MARVEL domain-containing protein</fullName>
    </recommendedName>
</protein>
<reference evidence="7" key="1">
    <citation type="journal article" date="2020" name="Stud. Mycol.">
        <title>101 Dothideomycetes genomes: a test case for predicting lifestyles and emergence of pathogens.</title>
        <authorList>
            <person name="Haridas S."/>
            <person name="Albert R."/>
            <person name="Binder M."/>
            <person name="Bloem J."/>
            <person name="Labutti K."/>
            <person name="Salamov A."/>
            <person name="Andreopoulos B."/>
            <person name="Baker S."/>
            <person name="Barry K."/>
            <person name="Bills G."/>
            <person name="Bluhm B."/>
            <person name="Cannon C."/>
            <person name="Castanera R."/>
            <person name="Culley D."/>
            <person name="Daum C."/>
            <person name="Ezra D."/>
            <person name="Gonzalez J."/>
            <person name="Henrissat B."/>
            <person name="Kuo A."/>
            <person name="Liang C."/>
            <person name="Lipzen A."/>
            <person name="Lutzoni F."/>
            <person name="Magnuson J."/>
            <person name="Mondo S."/>
            <person name="Nolan M."/>
            <person name="Ohm R."/>
            <person name="Pangilinan J."/>
            <person name="Park H.-J."/>
            <person name="Ramirez L."/>
            <person name="Alfaro M."/>
            <person name="Sun H."/>
            <person name="Tritt A."/>
            <person name="Yoshinaga Y."/>
            <person name="Zwiers L.-H."/>
            <person name="Turgeon B."/>
            <person name="Goodwin S."/>
            <person name="Spatafora J."/>
            <person name="Crous P."/>
            <person name="Grigoriev I."/>
        </authorList>
    </citation>
    <scope>NUCLEOTIDE SEQUENCE</scope>
    <source>
        <strain evidence="7">CBS 119925</strain>
    </source>
</reference>
<keyword evidence="3 5" id="KW-1133">Transmembrane helix</keyword>
<evidence type="ECO:0000313" key="7">
    <source>
        <dbReference type="EMBL" id="KAF2744491.1"/>
    </source>
</evidence>
<dbReference type="PANTHER" id="PTHR37451:SF1">
    <property type="entry name" value="MARVEL DOMAIN-CONTAINING PROTEIN"/>
    <property type="match status" value="1"/>
</dbReference>
<feature type="transmembrane region" description="Helical" evidence="5">
    <location>
        <begin position="47"/>
        <end position="72"/>
    </location>
</feature>
<feature type="transmembrane region" description="Helical" evidence="5">
    <location>
        <begin position="84"/>
        <end position="107"/>
    </location>
</feature>
<dbReference type="OrthoDB" id="2117453at2759"/>
<sequence>MNITKPTRILLALRTLQLLLSLTVIGLMSYVIHWWTRFWDLMTPHEFSFLLFTSIWSVLSLIPLVLPIFTPFFASLAERKGIRLVLVALEALTMLYWLAGFVALVVFLEDRTCFGRVCMALKSSMAVGGAAWAVWAGMVGWGVWGCVRCWKVGGKGEVVMHQGV</sequence>
<dbReference type="PANTHER" id="PTHR37451">
    <property type="entry name" value="MARVEL DOMAIN"/>
    <property type="match status" value="1"/>
</dbReference>
<dbReference type="GO" id="GO:0016020">
    <property type="term" value="C:membrane"/>
    <property type="evidence" value="ECO:0007669"/>
    <property type="project" value="UniProtKB-SubCell"/>
</dbReference>
<keyword evidence="8" id="KW-1185">Reference proteome</keyword>
<dbReference type="EMBL" id="MU006588">
    <property type="protein sequence ID" value="KAF2744491.1"/>
    <property type="molecule type" value="Genomic_DNA"/>
</dbReference>
<keyword evidence="2 5" id="KW-0812">Transmembrane</keyword>
<evidence type="ECO:0000259" key="6">
    <source>
        <dbReference type="Pfam" id="PF01284"/>
    </source>
</evidence>
<evidence type="ECO:0000313" key="8">
    <source>
        <dbReference type="Proteomes" id="UP000799440"/>
    </source>
</evidence>
<dbReference type="InterPro" id="IPR008253">
    <property type="entry name" value="Marvel"/>
</dbReference>
<feature type="domain" description="MARVEL" evidence="6">
    <location>
        <begin position="9"/>
        <end position="137"/>
    </location>
</feature>
<proteinExistence type="predicted"/>
<accession>A0A6A6V5A3</accession>
<organism evidence="7 8">
    <name type="scientific">Sporormia fimetaria CBS 119925</name>
    <dbReference type="NCBI Taxonomy" id="1340428"/>
    <lineage>
        <taxon>Eukaryota</taxon>
        <taxon>Fungi</taxon>
        <taxon>Dikarya</taxon>
        <taxon>Ascomycota</taxon>
        <taxon>Pezizomycotina</taxon>
        <taxon>Dothideomycetes</taxon>
        <taxon>Pleosporomycetidae</taxon>
        <taxon>Pleosporales</taxon>
        <taxon>Sporormiaceae</taxon>
        <taxon>Sporormia</taxon>
    </lineage>
</organism>
<evidence type="ECO:0000256" key="4">
    <source>
        <dbReference type="ARBA" id="ARBA00023136"/>
    </source>
</evidence>
<dbReference type="Pfam" id="PF01284">
    <property type="entry name" value="MARVEL"/>
    <property type="match status" value="1"/>
</dbReference>
<evidence type="ECO:0000256" key="2">
    <source>
        <dbReference type="ARBA" id="ARBA00022692"/>
    </source>
</evidence>